<dbReference type="Proteomes" id="UP000560000">
    <property type="component" value="Unassembled WGS sequence"/>
</dbReference>
<dbReference type="InterPro" id="IPR038695">
    <property type="entry name" value="Saro_0823-like_sf"/>
</dbReference>
<proteinExistence type="predicted"/>
<evidence type="ECO:0000256" key="1">
    <source>
        <dbReference type="SAM" id="SignalP"/>
    </source>
</evidence>
<evidence type="ECO:0008006" key="4">
    <source>
        <dbReference type="Google" id="ProtNLM"/>
    </source>
</evidence>
<dbReference type="Gene3D" id="2.60.120.1140">
    <property type="entry name" value="Protein of unknown function DUF192"/>
    <property type="match status" value="1"/>
</dbReference>
<dbReference type="AlphaFoldDB" id="A0A841KIZ1"/>
<dbReference type="PANTHER" id="PTHR37953">
    <property type="entry name" value="UPF0127 PROTEIN MJ1496"/>
    <property type="match status" value="1"/>
</dbReference>
<protein>
    <recommendedName>
        <fullName evidence="4">ACR family protein</fullName>
    </recommendedName>
</protein>
<dbReference type="PROSITE" id="PS51257">
    <property type="entry name" value="PROKAR_LIPOPROTEIN"/>
    <property type="match status" value="1"/>
</dbReference>
<comment type="caution">
    <text evidence="2">The sequence shown here is derived from an EMBL/GenBank/DDBJ whole genome shotgun (WGS) entry which is preliminary data.</text>
</comment>
<evidence type="ECO:0000313" key="3">
    <source>
        <dbReference type="Proteomes" id="UP000560000"/>
    </source>
</evidence>
<gene>
    <name evidence="2" type="ORF">HNQ86_002501</name>
</gene>
<dbReference type="RefSeq" id="WP_184655089.1">
    <property type="nucleotide sequence ID" value="NZ_JACHET010000001.1"/>
</dbReference>
<feature type="signal peptide" evidence="1">
    <location>
        <begin position="1"/>
        <end position="20"/>
    </location>
</feature>
<dbReference type="InterPro" id="IPR003795">
    <property type="entry name" value="DUF192"/>
</dbReference>
<evidence type="ECO:0000313" key="2">
    <source>
        <dbReference type="EMBL" id="MBB6185156.1"/>
    </source>
</evidence>
<dbReference type="Pfam" id="PF02643">
    <property type="entry name" value="DUF192"/>
    <property type="match status" value="1"/>
</dbReference>
<accession>A0A841KIZ1</accession>
<organism evidence="2 3">
    <name type="scientific">Oleiagrimonas soli</name>
    <dbReference type="NCBI Taxonomy" id="1543381"/>
    <lineage>
        <taxon>Bacteria</taxon>
        <taxon>Pseudomonadati</taxon>
        <taxon>Pseudomonadota</taxon>
        <taxon>Gammaproteobacteria</taxon>
        <taxon>Lysobacterales</taxon>
        <taxon>Rhodanobacteraceae</taxon>
        <taxon>Oleiagrimonas</taxon>
    </lineage>
</organism>
<reference evidence="2 3" key="1">
    <citation type="submission" date="2020-08" db="EMBL/GenBank/DDBJ databases">
        <title>Genomic Encyclopedia of Type Strains, Phase IV (KMG-IV): sequencing the most valuable type-strain genomes for metagenomic binning, comparative biology and taxonomic classification.</title>
        <authorList>
            <person name="Goeker M."/>
        </authorList>
    </citation>
    <scope>NUCLEOTIDE SEQUENCE [LARGE SCALE GENOMIC DNA]</scope>
    <source>
        <strain evidence="2 3">DSM 107085</strain>
    </source>
</reference>
<dbReference type="PANTHER" id="PTHR37953:SF1">
    <property type="entry name" value="UPF0127 PROTEIN MJ1496"/>
    <property type="match status" value="1"/>
</dbReference>
<keyword evidence="1" id="KW-0732">Signal</keyword>
<sequence length="152" mass="16630">MIRRYLLPALLALLAGACVAAPTQPATHTLTLHGHVFHVELATTDAQRDLGLMHRTHMATDHGMLFAFAYSGVQTFWMKNTLIPLDMLFFDKDRKLVSMQLNVPPCTADPCPLYPSGKPAMYVLELAAGTAAQLDIQTGDTFSLEGRIGPVH</sequence>
<name>A0A841KIZ1_9GAMM</name>
<dbReference type="EMBL" id="JACHET010000001">
    <property type="protein sequence ID" value="MBB6185156.1"/>
    <property type="molecule type" value="Genomic_DNA"/>
</dbReference>
<feature type="chain" id="PRO_5032364930" description="ACR family protein" evidence="1">
    <location>
        <begin position="21"/>
        <end position="152"/>
    </location>
</feature>